<feature type="region of interest" description="Disordered" evidence="1">
    <location>
        <begin position="37"/>
        <end position="243"/>
    </location>
</feature>
<name>A0A317Y7S1_MAIZE</name>
<evidence type="ECO:0000256" key="1">
    <source>
        <dbReference type="SAM" id="MobiDB-lite"/>
    </source>
</evidence>
<evidence type="ECO:0008006" key="3">
    <source>
        <dbReference type="Google" id="ProtNLM"/>
    </source>
</evidence>
<dbReference type="AlphaFoldDB" id="A0A317Y7S1"/>
<dbReference type="Proteomes" id="UP000251960">
    <property type="component" value="Chromosome 1"/>
</dbReference>
<dbReference type="PANTHER" id="PTHR33623:SF14">
    <property type="entry name" value="OS10G0524000 PROTEIN"/>
    <property type="match status" value="1"/>
</dbReference>
<dbReference type="EMBL" id="NCVQ01000001">
    <property type="protein sequence ID" value="PWZ54728.1"/>
    <property type="molecule type" value="Genomic_DNA"/>
</dbReference>
<feature type="compositionally biased region" description="Low complexity" evidence="1">
    <location>
        <begin position="113"/>
        <end position="122"/>
    </location>
</feature>
<comment type="caution">
    <text evidence="2">The sequence shown here is derived from an EMBL/GenBank/DDBJ whole genome shotgun (WGS) entry which is preliminary data.</text>
</comment>
<feature type="compositionally biased region" description="Basic and acidic residues" evidence="1">
    <location>
        <begin position="123"/>
        <end position="135"/>
    </location>
</feature>
<organism evidence="2">
    <name type="scientific">Zea mays</name>
    <name type="common">Maize</name>
    <dbReference type="NCBI Taxonomy" id="4577"/>
    <lineage>
        <taxon>Eukaryota</taxon>
        <taxon>Viridiplantae</taxon>
        <taxon>Streptophyta</taxon>
        <taxon>Embryophyta</taxon>
        <taxon>Tracheophyta</taxon>
        <taxon>Spermatophyta</taxon>
        <taxon>Magnoliopsida</taxon>
        <taxon>Liliopsida</taxon>
        <taxon>Poales</taxon>
        <taxon>Poaceae</taxon>
        <taxon>PACMAD clade</taxon>
        <taxon>Panicoideae</taxon>
        <taxon>Andropogonodae</taxon>
        <taxon>Andropogoneae</taxon>
        <taxon>Tripsacinae</taxon>
        <taxon>Zea</taxon>
    </lineage>
</organism>
<feature type="compositionally biased region" description="Basic residues" evidence="1">
    <location>
        <begin position="221"/>
        <end position="231"/>
    </location>
</feature>
<reference evidence="2" key="1">
    <citation type="journal article" date="2018" name="Nat. Genet.">
        <title>Extensive intraspecific gene order and gene structural variations between Mo17 and other maize genomes.</title>
        <authorList>
            <person name="Sun S."/>
            <person name="Zhou Y."/>
            <person name="Chen J."/>
            <person name="Shi J."/>
            <person name="Zhao H."/>
            <person name="Zhao H."/>
            <person name="Song W."/>
            <person name="Zhang M."/>
            <person name="Cui Y."/>
            <person name="Dong X."/>
            <person name="Liu H."/>
            <person name="Ma X."/>
            <person name="Jiao Y."/>
            <person name="Wang B."/>
            <person name="Wei X."/>
            <person name="Stein J.C."/>
            <person name="Glaubitz J.C."/>
            <person name="Lu F."/>
            <person name="Yu G."/>
            <person name="Liang C."/>
            <person name="Fengler K."/>
            <person name="Li B."/>
            <person name="Rafalski A."/>
            <person name="Schnable P.S."/>
            <person name="Ware D.H."/>
            <person name="Buckler E.S."/>
            <person name="Lai J."/>
        </authorList>
    </citation>
    <scope>NUCLEOTIDE SEQUENCE [LARGE SCALE GENOMIC DNA]</scope>
    <source>
        <tissue evidence="2">Seedling</tissue>
    </source>
</reference>
<dbReference type="PANTHER" id="PTHR33623">
    <property type="entry name" value="OS04G0572500 PROTEIN"/>
    <property type="match status" value="1"/>
</dbReference>
<accession>A0A317Y7S1</accession>
<feature type="compositionally biased region" description="Acidic residues" evidence="1">
    <location>
        <begin position="196"/>
        <end position="205"/>
    </location>
</feature>
<dbReference type="ExpressionAtlas" id="A0A317Y7S1">
    <property type="expression patterns" value="baseline"/>
</dbReference>
<evidence type="ECO:0000313" key="2">
    <source>
        <dbReference type="EMBL" id="PWZ54728.1"/>
    </source>
</evidence>
<feature type="compositionally biased region" description="Low complexity" evidence="1">
    <location>
        <begin position="89"/>
        <end position="98"/>
    </location>
</feature>
<proteinExistence type="predicted"/>
<protein>
    <recommendedName>
        <fullName evidence="3">DUF4378 domain-containing protein</fullName>
    </recommendedName>
</protein>
<gene>
    <name evidence="2" type="ORF">Zm00014a_030772</name>
</gene>
<feature type="compositionally biased region" description="Low complexity" evidence="1">
    <location>
        <begin position="166"/>
        <end position="179"/>
    </location>
</feature>
<sequence>MAGPPPPLRLKDLLELDCDSCSAAGFRCYPRRLAESAPMRHLLDSSPSLRRRRRPGKLSHLSRSLSRRLSRGGGFWRRRGVDEEEEEVAAAAVATTTTGPPACCGSSSEEQETSSSSESSDNSSERTSRRSRSESDSDFSSATEESAHHHPSQPAAAAVDEHEVAMKSASKEGSSSGSEAGDKEQQLSPVGVMDFPFDDDDEDEPRDAGVACSPSFSLARLQRRKTHKIRRLGSGGGDDDELAPLDLDALLATTKDSDSDPDRPADERMIQCRTGGAAAATPTCASRGHGHGHRRVAGVFGVPDEDDDDGLVSLLTRTVSAGLDGVSERLLLDFFVEVTKRRRSEAHAEPSNKLPGPAAGLLRREAERLLVDGEAVVVAAARGWLEGTANGRWGLKDVLCGGGADIVAEMGRGRRWMQVGEEEREVVALVTGMLVDQLVGDVVRCLPV</sequence>